<dbReference type="PANTHER" id="PTHR13483:SF3">
    <property type="entry name" value="BOX C_D SNORNA PROTEIN 1"/>
    <property type="match status" value="1"/>
</dbReference>
<dbReference type="InterPro" id="IPR051639">
    <property type="entry name" value="BCD1"/>
</dbReference>
<feature type="compositionally biased region" description="Low complexity" evidence="8">
    <location>
        <begin position="282"/>
        <end position="291"/>
    </location>
</feature>
<feature type="region of interest" description="Disordered" evidence="8">
    <location>
        <begin position="243"/>
        <end position="299"/>
    </location>
</feature>
<feature type="region of interest" description="Disordered" evidence="8">
    <location>
        <begin position="19"/>
        <end position="76"/>
    </location>
</feature>
<feature type="compositionally biased region" description="Basic and acidic residues" evidence="8">
    <location>
        <begin position="660"/>
        <end position="670"/>
    </location>
</feature>
<dbReference type="GO" id="GO:0048254">
    <property type="term" value="P:snoRNA localization"/>
    <property type="evidence" value="ECO:0007669"/>
    <property type="project" value="TreeGrafter"/>
</dbReference>
<keyword evidence="1" id="KW-0597">Phosphoprotein</keyword>
<dbReference type="VEuPathDB" id="PlasmoDB:PVP01_0116200"/>
<keyword evidence="3 7" id="KW-0863">Zinc-finger</keyword>
<dbReference type="AlphaFoldDB" id="A0A1G4GR35"/>
<evidence type="ECO:0000256" key="3">
    <source>
        <dbReference type="ARBA" id="ARBA00022771"/>
    </source>
</evidence>
<evidence type="ECO:0000256" key="1">
    <source>
        <dbReference type="ARBA" id="ARBA00022553"/>
    </source>
</evidence>
<dbReference type="PANTHER" id="PTHR13483">
    <property type="entry name" value="BOX C_D SNORNA PROTEIN 1-RELATED"/>
    <property type="match status" value="1"/>
</dbReference>
<evidence type="ECO:0000259" key="9">
    <source>
        <dbReference type="PROSITE" id="PS51083"/>
    </source>
</evidence>
<reference evidence="10 11" key="1">
    <citation type="submission" date="2016-07" db="EMBL/GenBank/DDBJ databases">
        <authorList>
            <consortium name="Pathogen Informatics"/>
        </authorList>
    </citation>
    <scope>NUCLEOTIDE SEQUENCE [LARGE SCALE GENOMIC DNA]</scope>
</reference>
<dbReference type="Proteomes" id="UP000196402">
    <property type="component" value="Chromosome 1"/>
</dbReference>
<dbReference type="GO" id="GO:0008270">
    <property type="term" value="F:zinc ion binding"/>
    <property type="evidence" value="ECO:0007669"/>
    <property type="project" value="UniProtKB-UniRule"/>
</dbReference>
<organism evidence="10 11">
    <name type="scientific">Plasmodium vivax</name>
    <name type="common">malaria parasite P. vivax</name>
    <dbReference type="NCBI Taxonomy" id="5855"/>
    <lineage>
        <taxon>Eukaryota</taxon>
        <taxon>Sar</taxon>
        <taxon>Alveolata</taxon>
        <taxon>Apicomplexa</taxon>
        <taxon>Aconoidasida</taxon>
        <taxon>Haemosporida</taxon>
        <taxon>Plasmodiidae</taxon>
        <taxon>Plasmodium</taxon>
        <taxon>Plasmodium (Plasmodium)</taxon>
    </lineage>
</organism>
<dbReference type="PROSITE" id="PS51083">
    <property type="entry name" value="ZF_HIT"/>
    <property type="match status" value="1"/>
</dbReference>
<feature type="region of interest" description="Disordered" evidence="8">
    <location>
        <begin position="140"/>
        <end position="219"/>
    </location>
</feature>
<dbReference type="GO" id="GO:0070761">
    <property type="term" value="C:pre-snoRNP complex"/>
    <property type="evidence" value="ECO:0007669"/>
    <property type="project" value="TreeGrafter"/>
</dbReference>
<dbReference type="VEuPathDB" id="PlasmoDB:PVW1_010020600"/>
<gene>
    <name evidence="10" type="ORF">PVT01_010018900</name>
</gene>
<keyword evidence="2" id="KW-0479">Metal-binding</keyword>
<evidence type="ECO:0000256" key="5">
    <source>
        <dbReference type="ARBA" id="ARBA00049598"/>
    </source>
</evidence>
<keyword evidence="4" id="KW-0862">Zinc</keyword>
<evidence type="ECO:0000256" key="7">
    <source>
        <dbReference type="PROSITE-ProRule" id="PRU00453"/>
    </source>
</evidence>
<dbReference type="SUPFAM" id="SSF144232">
    <property type="entry name" value="HIT/MYND zinc finger-like"/>
    <property type="match status" value="1"/>
</dbReference>
<dbReference type="Gene3D" id="3.30.60.190">
    <property type="match status" value="1"/>
</dbReference>
<comment type="function">
    <text evidence="5">Required for box C/D snoRNAs accumulation involved in snoRNA processing, snoRNA transport to the nucleolus and ribosome biogenesis.</text>
</comment>
<sequence length="678" mass="75345">MSPPEDYTIQVNGSYTITMNGHNCGSDGGAATQREEAYRSGLPPTAGRRMEEAATPFDGTHTEGGSANPQGPSYKMNDNESNHVKTWRGNNFPSHEFPHKQFRRFRYGLTRGGRANGKFYFANKTLHVAAQRDASFLVKHPQQGHLRRGQKRNWAGAPPRWLPTEKEAAGGEAAGGEAAEGEEAEGEEAEEEKAEANAEEEEGEEPPSQLPRDQKPWRKSQNEMVWDVLRDAAEYFRSCRGARAGEANESDETDEANETDEADEADEAEGDADGVAKDSLTSPLAPQMASPLAPPPPPPGGRPCCVCRVNPHKYKCPFCEALSCSLPCAKKHKKLKKCKNKLKKNFKVQKVAKKNLNESMLHKDYQFLQGLESIIHGNDRFLRIKENETTTIWLYNHSKLTSVLKKRKIFLLKAPLYTKLHQGNRTTIRQDTIFWMVRVTLVNDCLFVTHQDVSEDTPLLQLLNLSLAKVQKKRKPLRVNYLDHLNAIRVSLQTAQVNRGAEKAAALFCVLPTIRDVLRGQTFYEYPHLSFEVPFRDGAPVANPAYEQATRRQQGGAPEEGQTNQSSNDVAAEEGRTNEDTNQVGEEEQRNNADDEEGKTNQGSNRAVDEEKQANESGNDVATEEGQPNQSSNDVATEQQCNRSADEDTPSQADAPTCDKQAKGQTHVEEQSNPPPQG</sequence>
<comment type="similarity">
    <text evidence="6">Belongs to the BCD1 family.</text>
</comment>
<feature type="region of interest" description="Disordered" evidence="8">
    <location>
        <begin position="546"/>
        <end position="678"/>
    </location>
</feature>
<proteinExistence type="inferred from homology"/>
<dbReference type="GO" id="GO:0000492">
    <property type="term" value="P:box C/D snoRNP assembly"/>
    <property type="evidence" value="ECO:0007669"/>
    <property type="project" value="TreeGrafter"/>
</dbReference>
<evidence type="ECO:0000256" key="2">
    <source>
        <dbReference type="ARBA" id="ARBA00022723"/>
    </source>
</evidence>
<dbReference type="InterPro" id="IPR007529">
    <property type="entry name" value="Znf_HIT"/>
</dbReference>
<accession>A0A1G4GR35</accession>
<feature type="compositionally biased region" description="Polar residues" evidence="8">
    <location>
        <begin position="615"/>
        <end position="643"/>
    </location>
</feature>
<dbReference type="GO" id="GO:0005634">
    <property type="term" value="C:nucleus"/>
    <property type="evidence" value="ECO:0007669"/>
    <property type="project" value="TreeGrafter"/>
</dbReference>
<dbReference type="InterPro" id="IPR057721">
    <property type="entry name" value="BCD1_alpha/beta"/>
</dbReference>
<evidence type="ECO:0000256" key="8">
    <source>
        <dbReference type="SAM" id="MobiDB-lite"/>
    </source>
</evidence>
<evidence type="ECO:0000313" key="11">
    <source>
        <dbReference type="Proteomes" id="UP000196402"/>
    </source>
</evidence>
<evidence type="ECO:0000256" key="4">
    <source>
        <dbReference type="ARBA" id="ARBA00022833"/>
    </source>
</evidence>
<dbReference type="Pfam" id="PF25790">
    <property type="entry name" value="BCD1"/>
    <property type="match status" value="1"/>
</dbReference>
<dbReference type="VEuPathDB" id="PlasmoDB:PVPAM_010029500"/>
<feature type="compositionally biased region" description="Acidic residues" evidence="8">
    <location>
        <begin position="248"/>
        <end position="272"/>
    </location>
</feature>
<evidence type="ECO:0000256" key="6">
    <source>
        <dbReference type="ARBA" id="ARBA00049654"/>
    </source>
</evidence>
<dbReference type="eggNOG" id="KOG2858">
    <property type="taxonomic scope" value="Eukaryota"/>
</dbReference>
<dbReference type="GO" id="GO:0000463">
    <property type="term" value="P:maturation of LSU-rRNA from tricistronic rRNA transcript (SSU-rRNA, 5.8S rRNA, LSU-rRNA)"/>
    <property type="evidence" value="ECO:0007669"/>
    <property type="project" value="TreeGrafter"/>
</dbReference>
<feature type="domain" description="HIT-type" evidence="9">
    <location>
        <begin position="304"/>
        <end position="338"/>
    </location>
</feature>
<name>A0A1G4GR35_PLAVI</name>
<protein>
    <recommendedName>
        <fullName evidence="9">HIT-type domain-containing protein</fullName>
    </recommendedName>
</protein>
<dbReference type="CDD" id="cd23023">
    <property type="entry name" value="zf-HIT_BCD1"/>
    <property type="match status" value="1"/>
</dbReference>
<dbReference type="VEuPathDB" id="PlasmoDB:PVX_093545"/>
<feature type="compositionally biased region" description="Acidic residues" evidence="8">
    <location>
        <begin position="179"/>
        <end position="205"/>
    </location>
</feature>
<evidence type="ECO:0000313" key="10">
    <source>
        <dbReference type="EMBL" id="SCO65015.1"/>
    </source>
</evidence>
<dbReference type="EMBL" id="LT615239">
    <property type="protein sequence ID" value="SCO65015.1"/>
    <property type="molecule type" value="Genomic_DNA"/>
</dbReference>